<keyword evidence="5 8" id="KW-1133">Transmembrane helix</keyword>
<accession>A0A1D9PZG5</accession>
<comment type="subcellular location">
    <subcellularLocation>
        <location evidence="1">Cell membrane</location>
        <topology evidence="1">Multi-pass membrane protein</topology>
    </subcellularLocation>
</comment>
<reference evidence="11" key="1">
    <citation type="journal article" date="2017" name="Genome Biol. Evol.">
        <title>The complete genome sequence of the phytopathogenic fungus Sclerotinia sclerotiorum reveals insights into the genome architecture of broad host range pathogens.</title>
        <authorList>
            <person name="Derbyshire M."/>
            <person name="Denton-Giles M."/>
            <person name="Hegedus D."/>
            <person name="Seifbarghy S."/>
            <person name="Rollins J."/>
            <person name="van Kan J."/>
            <person name="Seidl M.F."/>
            <person name="Faino L."/>
            <person name="Mbengue M."/>
            <person name="Navaud O."/>
            <person name="Raffaele S."/>
            <person name="Hammond-Kosack K."/>
            <person name="Heard S."/>
            <person name="Oliver R."/>
        </authorList>
    </citation>
    <scope>NUCLEOTIDE SEQUENCE [LARGE SCALE GENOMIC DNA]</scope>
    <source>
        <strain evidence="11">ATCC 18683 / 1980 / Ss-1</strain>
    </source>
</reference>
<protein>
    <recommendedName>
        <fullName evidence="9">Major facilitator superfamily (MFS) profile domain-containing protein</fullName>
    </recommendedName>
</protein>
<evidence type="ECO:0000256" key="4">
    <source>
        <dbReference type="ARBA" id="ARBA00022692"/>
    </source>
</evidence>
<keyword evidence="2" id="KW-0813">Transport</keyword>
<feature type="transmembrane region" description="Helical" evidence="8">
    <location>
        <begin position="191"/>
        <end position="216"/>
    </location>
</feature>
<dbReference type="OrthoDB" id="6770063at2759"/>
<evidence type="ECO:0000256" key="5">
    <source>
        <dbReference type="ARBA" id="ARBA00022989"/>
    </source>
</evidence>
<comment type="similarity">
    <text evidence="7">Belongs to the major facilitator superfamily. DHA1 family. Polyamines/proton antiporter (TC 2.A.1.2.16) subfamily.</text>
</comment>
<dbReference type="GO" id="GO:0005886">
    <property type="term" value="C:plasma membrane"/>
    <property type="evidence" value="ECO:0007669"/>
    <property type="project" value="UniProtKB-SubCell"/>
</dbReference>
<evidence type="ECO:0000256" key="2">
    <source>
        <dbReference type="ARBA" id="ARBA00022448"/>
    </source>
</evidence>
<dbReference type="Gene3D" id="1.20.1250.20">
    <property type="entry name" value="MFS general substrate transporter like domains"/>
    <property type="match status" value="1"/>
</dbReference>
<feature type="transmembrane region" description="Helical" evidence="8">
    <location>
        <begin position="119"/>
        <end position="143"/>
    </location>
</feature>
<evidence type="ECO:0000256" key="1">
    <source>
        <dbReference type="ARBA" id="ARBA00004651"/>
    </source>
</evidence>
<keyword evidence="6 8" id="KW-0472">Membrane</keyword>
<feature type="transmembrane region" description="Helical" evidence="8">
    <location>
        <begin position="51"/>
        <end position="74"/>
    </location>
</feature>
<evidence type="ECO:0000256" key="7">
    <source>
        <dbReference type="ARBA" id="ARBA00038459"/>
    </source>
</evidence>
<dbReference type="SUPFAM" id="SSF103473">
    <property type="entry name" value="MFS general substrate transporter"/>
    <property type="match status" value="1"/>
</dbReference>
<feature type="transmembrane region" description="Helical" evidence="8">
    <location>
        <begin position="94"/>
        <end position="112"/>
    </location>
</feature>
<feature type="transmembrane region" description="Helical" evidence="8">
    <location>
        <begin position="306"/>
        <end position="326"/>
    </location>
</feature>
<feature type="transmembrane region" description="Helical" evidence="8">
    <location>
        <begin position="379"/>
        <end position="400"/>
    </location>
</feature>
<name>A0A1D9PZG5_SCLS1</name>
<dbReference type="VEuPathDB" id="FungiDB:sscle_03g028640"/>
<dbReference type="InterPro" id="IPR020846">
    <property type="entry name" value="MFS_dom"/>
</dbReference>
<dbReference type="PROSITE" id="PS50850">
    <property type="entry name" value="MFS"/>
    <property type="match status" value="1"/>
</dbReference>
<dbReference type="PANTHER" id="PTHR23502">
    <property type="entry name" value="MAJOR FACILITATOR SUPERFAMILY"/>
    <property type="match status" value="1"/>
</dbReference>
<feature type="transmembrane region" description="Helical" evidence="8">
    <location>
        <begin position="443"/>
        <end position="464"/>
    </location>
</feature>
<dbReference type="InterPro" id="IPR036259">
    <property type="entry name" value="MFS_trans_sf"/>
</dbReference>
<evidence type="ECO:0000256" key="8">
    <source>
        <dbReference type="SAM" id="Phobius"/>
    </source>
</evidence>
<feature type="domain" description="Major facilitator superfamily (MFS) profile" evidence="9">
    <location>
        <begin position="53"/>
        <end position="478"/>
    </location>
</feature>
<dbReference type="PANTHER" id="PTHR23502:SF186">
    <property type="entry name" value="MAJOR FACILITATOR SUPERFAMILY (MFS) PROFILE DOMAIN-CONTAINING PROTEIN"/>
    <property type="match status" value="1"/>
</dbReference>
<feature type="transmembrane region" description="Helical" evidence="8">
    <location>
        <begin position="260"/>
        <end position="286"/>
    </location>
</feature>
<proteinExistence type="inferred from homology"/>
<keyword evidence="4 8" id="KW-0812">Transmembrane</keyword>
<sequence length="478" mass="52633">MSIGQITTAKPTPVITPLENLSGQHEDIITVTWDGPLDGNNPLNWSNSWKWINVLLVSVQGTLSPIFSTVLALGSEDVALAFGLHDPYTPALPIALYVLGLGIGPLFLAPLSELHGRRIVYLSCFTIFTVLNVGCALAPNIAALSTLRLLSGMAGSAGPSLGGSSISDMFSREHRGKAQALYSFGPTCGPIIGGVMGATVCFCMLLQRETYGPFLLRQKMKQLKKKNPNISYRIDFDVQPRDLFVRSLTRPMRLLFRAPICTFMSLYLALIYAILYLHLITITFLFDSRRFYGLFSYGWTHGTTVLAYLGAGTGSILGTIICAKFLNRSYRYAAARHEERTGTAASMPEFRLPFLQVGMMIVPIGLVIFGWSAEKETHWVVPLLGACIFGLGMLMGYVCIQKYLVDAFEEYAASALAAAIVTRCVISCVFTVVGFQLYRRLGYAWGTMLLAFICIAMTPIPFVLQHYGPQLRSKKFDF</sequence>
<evidence type="ECO:0000313" key="10">
    <source>
        <dbReference type="EMBL" id="APA08094.1"/>
    </source>
</evidence>
<dbReference type="AlphaFoldDB" id="A0A1D9PZG5"/>
<evidence type="ECO:0000256" key="3">
    <source>
        <dbReference type="ARBA" id="ARBA00022475"/>
    </source>
</evidence>
<evidence type="ECO:0000313" key="11">
    <source>
        <dbReference type="Proteomes" id="UP000177798"/>
    </source>
</evidence>
<feature type="transmembrane region" description="Helical" evidence="8">
    <location>
        <begin position="354"/>
        <end position="373"/>
    </location>
</feature>
<dbReference type="EMBL" id="CP017816">
    <property type="protein sequence ID" value="APA08094.1"/>
    <property type="molecule type" value="Genomic_DNA"/>
</dbReference>
<dbReference type="Proteomes" id="UP000177798">
    <property type="component" value="Chromosome 3"/>
</dbReference>
<dbReference type="Pfam" id="PF07690">
    <property type="entry name" value="MFS_1"/>
    <property type="match status" value="1"/>
</dbReference>
<gene>
    <name evidence="10" type="ORF">sscle_03g028640</name>
</gene>
<evidence type="ECO:0000256" key="6">
    <source>
        <dbReference type="ARBA" id="ARBA00023136"/>
    </source>
</evidence>
<keyword evidence="3" id="KW-1003">Cell membrane</keyword>
<feature type="transmembrane region" description="Helical" evidence="8">
    <location>
        <begin position="412"/>
        <end position="437"/>
    </location>
</feature>
<dbReference type="GO" id="GO:0022857">
    <property type="term" value="F:transmembrane transporter activity"/>
    <property type="evidence" value="ECO:0007669"/>
    <property type="project" value="InterPro"/>
</dbReference>
<dbReference type="InterPro" id="IPR011701">
    <property type="entry name" value="MFS"/>
</dbReference>
<evidence type="ECO:0000259" key="9">
    <source>
        <dbReference type="PROSITE" id="PS50850"/>
    </source>
</evidence>
<organism evidence="10 11">
    <name type="scientific">Sclerotinia sclerotiorum (strain ATCC 18683 / 1980 / Ss-1)</name>
    <name type="common">White mold</name>
    <name type="synonym">Whetzelinia sclerotiorum</name>
    <dbReference type="NCBI Taxonomy" id="665079"/>
    <lineage>
        <taxon>Eukaryota</taxon>
        <taxon>Fungi</taxon>
        <taxon>Dikarya</taxon>
        <taxon>Ascomycota</taxon>
        <taxon>Pezizomycotina</taxon>
        <taxon>Leotiomycetes</taxon>
        <taxon>Helotiales</taxon>
        <taxon>Sclerotiniaceae</taxon>
        <taxon>Sclerotinia</taxon>
    </lineage>
</organism>